<accession>A0A6C0IUX5</accession>
<name>A0A6C0IUX5_9ZZZZ</name>
<reference evidence="1" key="1">
    <citation type="journal article" date="2020" name="Nature">
        <title>Giant virus diversity and host interactions through global metagenomics.</title>
        <authorList>
            <person name="Schulz F."/>
            <person name="Roux S."/>
            <person name="Paez-Espino D."/>
            <person name="Jungbluth S."/>
            <person name="Walsh D.A."/>
            <person name="Denef V.J."/>
            <person name="McMahon K.D."/>
            <person name="Konstantinidis K.T."/>
            <person name="Eloe-Fadrosh E.A."/>
            <person name="Kyrpides N.C."/>
            <person name="Woyke T."/>
        </authorList>
    </citation>
    <scope>NUCLEOTIDE SEQUENCE</scope>
    <source>
        <strain evidence="1">GVMAG-M-3300024510-1</strain>
    </source>
</reference>
<sequence length="79" mass="9704">MDVFRDFWLSIRGYHQLPKEKVYYLGDKPPRYCQRCAMFYTEVQVRQISTNRCEFICYQCVHKDDELKNLPVKKKQQLH</sequence>
<protein>
    <submittedName>
        <fullName evidence="1">Uncharacterized protein</fullName>
    </submittedName>
</protein>
<evidence type="ECO:0000313" key="1">
    <source>
        <dbReference type="EMBL" id="QHT97028.1"/>
    </source>
</evidence>
<dbReference type="AlphaFoldDB" id="A0A6C0IUX5"/>
<organism evidence="1">
    <name type="scientific">viral metagenome</name>
    <dbReference type="NCBI Taxonomy" id="1070528"/>
    <lineage>
        <taxon>unclassified sequences</taxon>
        <taxon>metagenomes</taxon>
        <taxon>organismal metagenomes</taxon>
    </lineage>
</organism>
<dbReference type="EMBL" id="MN740271">
    <property type="protein sequence ID" value="QHT97028.1"/>
    <property type="molecule type" value="Genomic_DNA"/>
</dbReference>
<proteinExistence type="predicted"/>